<dbReference type="KEGG" id="abp:AGABI1DRAFT84321"/>
<evidence type="ECO:0000313" key="2">
    <source>
        <dbReference type="Proteomes" id="UP000008493"/>
    </source>
</evidence>
<proteinExistence type="predicted"/>
<name>K5WWB6_AGABU</name>
<reference evidence="2" key="1">
    <citation type="journal article" date="2012" name="Proc. Natl. Acad. Sci. U.S.A.">
        <title>Genome sequence of the button mushroom Agaricus bisporus reveals mechanisms governing adaptation to a humic-rich ecological niche.</title>
        <authorList>
            <person name="Morin E."/>
            <person name="Kohler A."/>
            <person name="Baker A.R."/>
            <person name="Foulongne-Oriol M."/>
            <person name="Lombard V."/>
            <person name="Nagy L.G."/>
            <person name="Ohm R.A."/>
            <person name="Patyshakuliyeva A."/>
            <person name="Brun A."/>
            <person name="Aerts A.L."/>
            <person name="Bailey A.M."/>
            <person name="Billette C."/>
            <person name="Coutinho P.M."/>
            <person name="Deakin G."/>
            <person name="Doddapaneni H."/>
            <person name="Floudas D."/>
            <person name="Grimwood J."/>
            <person name="Hilden K."/>
            <person name="Kuees U."/>
            <person name="LaButti K.M."/>
            <person name="Lapidus A."/>
            <person name="Lindquist E.A."/>
            <person name="Lucas S.M."/>
            <person name="Murat C."/>
            <person name="Riley R.W."/>
            <person name="Salamov A.A."/>
            <person name="Schmutz J."/>
            <person name="Subramanian V."/>
            <person name="Woesten H.A.B."/>
            <person name="Xu J."/>
            <person name="Eastwood D.C."/>
            <person name="Foster G.D."/>
            <person name="Sonnenberg A.S."/>
            <person name="Cullen D."/>
            <person name="de Vries R.P."/>
            <person name="Lundell T."/>
            <person name="Hibbett D.S."/>
            <person name="Henrissat B."/>
            <person name="Burton K.S."/>
            <person name="Kerrigan R.W."/>
            <person name="Challen M.P."/>
            <person name="Grigoriev I.V."/>
            <person name="Martin F."/>
        </authorList>
    </citation>
    <scope>NUCLEOTIDE SEQUENCE [LARGE SCALE GENOMIC DNA]</scope>
    <source>
        <strain evidence="2">JB137-S8 / ATCC MYA-4627 / FGSC 10392</strain>
    </source>
</reference>
<gene>
    <name evidence="1" type="ORF">AGABI1DRAFT_84321</name>
</gene>
<feature type="non-terminal residue" evidence="1">
    <location>
        <position position="1"/>
    </location>
</feature>
<dbReference type="Proteomes" id="UP000008493">
    <property type="component" value="Unassembled WGS sequence"/>
</dbReference>
<organism evidence="1 2">
    <name type="scientific">Agaricus bisporus var. burnettii (strain JB137-S8 / ATCC MYA-4627 / FGSC 10392)</name>
    <name type="common">White button mushroom</name>
    <dbReference type="NCBI Taxonomy" id="597362"/>
    <lineage>
        <taxon>Eukaryota</taxon>
        <taxon>Fungi</taxon>
        <taxon>Dikarya</taxon>
        <taxon>Basidiomycota</taxon>
        <taxon>Agaricomycotina</taxon>
        <taxon>Agaricomycetes</taxon>
        <taxon>Agaricomycetidae</taxon>
        <taxon>Agaricales</taxon>
        <taxon>Agaricineae</taxon>
        <taxon>Agaricaceae</taxon>
        <taxon>Agaricus</taxon>
    </lineage>
</organism>
<sequence>TRAIVTTPKQLDIITRKSTDISYTTLVQLFTINEIHFFHSAHGLVLGHHFLDHPAHGITNKFRHLVDL</sequence>
<dbReference type="HOGENOM" id="CLU_2978582_0_0_1"/>
<dbReference type="OrthoDB" id="3201040at2759"/>
<evidence type="ECO:0000313" key="1">
    <source>
        <dbReference type="EMBL" id="EKM79776.1"/>
    </source>
</evidence>
<dbReference type="OMA" id="TINEIHF"/>
<dbReference type="InterPro" id="IPR027417">
    <property type="entry name" value="P-loop_NTPase"/>
</dbReference>
<keyword evidence="2" id="KW-1185">Reference proteome</keyword>
<dbReference type="InParanoid" id="K5WWB6"/>
<dbReference type="STRING" id="597362.K5WWB6"/>
<dbReference type="GeneID" id="18831974"/>
<protein>
    <submittedName>
        <fullName evidence="1">Uncharacterized protein</fullName>
    </submittedName>
</protein>
<accession>K5WWB6</accession>
<dbReference type="EMBL" id="JH971389">
    <property type="protein sequence ID" value="EKM79776.1"/>
    <property type="molecule type" value="Genomic_DNA"/>
</dbReference>
<dbReference type="AlphaFoldDB" id="K5WWB6"/>
<dbReference type="RefSeq" id="XP_007329116.1">
    <property type="nucleotide sequence ID" value="XM_007329054.1"/>
</dbReference>
<dbReference type="Gene3D" id="3.40.50.300">
    <property type="entry name" value="P-loop containing nucleotide triphosphate hydrolases"/>
    <property type="match status" value="1"/>
</dbReference>